<gene>
    <name evidence="1" type="ORF">OFUS_LOCUS462</name>
</gene>
<reference evidence="1" key="1">
    <citation type="submission" date="2022-03" db="EMBL/GenBank/DDBJ databases">
        <authorList>
            <person name="Martin C."/>
        </authorList>
    </citation>
    <scope>NUCLEOTIDE SEQUENCE</scope>
</reference>
<evidence type="ECO:0000313" key="2">
    <source>
        <dbReference type="Proteomes" id="UP000749559"/>
    </source>
</evidence>
<protein>
    <submittedName>
        <fullName evidence="1">Uncharacterized protein</fullName>
    </submittedName>
</protein>
<dbReference type="Proteomes" id="UP000749559">
    <property type="component" value="Unassembled WGS sequence"/>
</dbReference>
<comment type="caution">
    <text evidence="1">The sequence shown here is derived from an EMBL/GenBank/DDBJ whole genome shotgun (WGS) entry which is preliminary data.</text>
</comment>
<dbReference type="EMBL" id="CAIIXF020000001">
    <property type="protein sequence ID" value="CAH1772747.1"/>
    <property type="molecule type" value="Genomic_DNA"/>
</dbReference>
<accession>A0A8J1UXK7</accession>
<proteinExistence type="predicted"/>
<organism evidence="1 2">
    <name type="scientific">Owenia fusiformis</name>
    <name type="common">Polychaete worm</name>
    <dbReference type="NCBI Taxonomy" id="6347"/>
    <lineage>
        <taxon>Eukaryota</taxon>
        <taxon>Metazoa</taxon>
        <taxon>Spiralia</taxon>
        <taxon>Lophotrochozoa</taxon>
        <taxon>Annelida</taxon>
        <taxon>Polychaeta</taxon>
        <taxon>Sedentaria</taxon>
        <taxon>Canalipalpata</taxon>
        <taxon>Sabellida</taxon>
        <taxon>Oweniida</taxon>
        <taxon>Oweniidae</taxon>
        <taxon>Owenia</taxon>
    </lineage>
</organism>
<sequence length="102" mass="11893">MFWKIKANCFTIHVFDRWNVRFPESAFNKAKKKRTFANVTCSKDSHSVVPIIFYRAHLENYYSNYAKVCQRKQKTEHLSSAASRGLGGLISKFRSHEGLSFQ</sequence>
<name>A0A8J1UXK7_OWEFU</name>
<keyword evidence="2" id="KW-1185">Reference proteome</keyword>
<evidence type="ECO:0000313" key="1">
    <source>
        <dbReference type="EMBL" id="CAH1772747.1"/>
    </source>
</evidence>
<dbReference type="AlphaFoldDB" id="A0A8J1UXK7"/>
<feature type="non-terminal residue" evidence="1">
    <location>
        <position position="1"/>
    </location>
</feature>